<feature type="transmembrane region" description="Helical" evidence="1">
    <location>
        <begin position="39"/>
        <end position="59"/>
    </location>
</feature>
<proteinExistence type="predicted"/>
<feature type="transmembrane region" description="Helical" evidence="1">
    <location>
        <begin position="6"/>
        <end position="27"/>
    </location>
</feature>
<keyword evidence="3" id="KW-1185">Reference proteome</keyword>
<dbReference type="RefSeq" id="WP_245723009.1">
    <property type="nucleotide sequence ID" value="NZ_FNEN01000001.1"/>
</dbReference>
<name>A0A1G8JD17_9BACI</name>
<reference evidence="2 3" key="1">
    <citation type="submission" date="2016-10" db="EMBL/GenBank/DDBJ databases">
        <authorList>
            <person name="de Groot N.N."/>
        </authorList>
    </citation>
    <scope>NUCLEOTIDE SEQUENCE [LARGE SCALE GENOMIC DNA]</scope>
    <source>
        <strain evidence="2 3">DSM 21771</strain>
    </source>
</reference>
<dbReference type="EMBL" id="FNEN01000001">
    <property type="protein sequence ID" value="SDI29159.1"/>
    <property type="molecule type" value="Genomic_DNA"/>
</dbReference>
<dbReference type="AlphaFoldDB" id="A0A1G8JD17"/>
<evidence type="ECO:0000313" key="2">
    <source>
        <dbReference type="EMBL" id="SDI29159.1"/>
    </source>
</evidence>
<organism evidence="2 3">
    <name type="scientific">Natribacillus halophilus</name>
    <dbReference type="NCBI Taxonomy" id="549003"/>
    <lineage>
        <taxon>Bacteria</taxon>
        <taxon>Bacillati</taxon>
        <taxon>Bacillota</taxon>
        <taxon>Bacilli</taxon>
        <taxon>Bacillales</taxon>
        <taxon>Bacillaceae</taxon>
        <taxon>Natribacillus</taxon>
    </lineage>
</organism>
<accession>A0A1G8JD17</accession>
<keyword evidence="1" id="KW-0472">Membrane</keyword>
<sequence>MSALDAMWLSFFGLFLMFVSAATALLGREKLRGFFRFTVLSFSFTCLVIAGIIMLIVVLPGSRADL</sequence>
<evidence type="ECO:0000256" key="1">
    <source>
        <dbReference type="SAM" id="Phobius"/>
    </source>
</evidence>
<gene>
    <name evidence="2" type="ORF">SAMN04488123_101168</name>
</gene>
<keyword evidence="1" id="KW-1133">Transmembrane helix</keyword>
<dbReference type="Pfam" id="PF10966">
    <property type="entry name" value="DUF2768"/>
    <property type="match status" value="1"/>
</dbReference>
<evidence type="ECO:0000313" key="3">
    <source>
        <dbReference type="Proteomes" id="UP000198853"/>
    </source>
</evidence>
<dbReference type="Proteomes" id="UP000198853">
    <property type="component" value="Unassembled WGS sequence"/>
</dbReference>
<evidence type="ECO:0008006" key="4">
    <source>
        <dbReference type="Google" id="ProtNLM"/>
    </source>
</evidence>
<protein>
    <recommendedName>
        <fullName evidence="4">DUF2768 domain-containing protein</fullName>
    </recommendedName>
</protein>
<keyword evidence="1" id="KW-0812">Transmembrane</keyword>
<dbReference type="InterPro" id="IPR020076">
    <property type="entry name" value="DUF2768"/>
</dbReference>